<dbReference type="Gene3D" id="3.10.450.50">
    <property type="match status" value="1"/>
</dbReference>
<name>A0ABV6LZ40_9ACTN</name>
<organism evidence="2 3">
    <name type="scientific">Phytohabitans kaempferiae</name>
    <dbReference type="NCBI Taxonomy" id="1620943"/>
    <lineage>
        <taxon>Bacteria</taxon>
        <taxon>Bacillati</taxon>
        <taxon>Actinomycetota</taxon>
        <taxon>Actinomycetes</taxon>
        <taxon>Micromonosporales</taxon>
        <taxon>Micromonosporaceae</taxon>
    </lineage>
</organism>
<comment type="caution">
    <text evidence="2">The sequence shown here is derived from an EMBL/GenBank/DDBJ whole genome shotgun (WGS) entry which is preliminary data.</text>
</comment>
<dbReference type="Proteomes" id="UP001589867">
    <property type="component" value="Unassembled WGS sequence"/>
</dbReference>
<keyword evidence="3" id="KW-1185">Reference proteome</keyword>
<dbReference type="InterPro" id="IPR037401">
    <property type="entry name" value="SnoaL-like"/>
</dbReference>
<dbReference type="RefSeq" id="WP_377248125.1">
    <property type="nucleotide sequence ID" value="NZ_JBHLUH010000009.1"/>
</dbReference>
<evidence type="ECO:0000259" key="1">
    <source>
        <dbReference type="Pfam" id="PF13577"/>
    </source>
</evidence>
<evidence type="ECO:0000313" key="2">
    <source>
        <dbReference type="EMBL" id="MFC0527706.1"/>
    </source>
</evidence>
<dbReference type="SUPFAM" id="SSF54427">
    <property type="entry name" value="NTF2-like"/>
    <property type="match status" value="1"/>
</dbReference>
<dbReference type="Pfam" id="PF13577">
    <property type="entry name" value="SnoaL_4"/>
    <property type="match status" value="1"/>
</dbReference>
<feature type="domain" description="SnoaL-like" evidence="1">
    <location>
        <begin position="5"/>
        <end position="134"/>
    </location>
</feature>
<sequence length="152" mass="17520">MRVDSDRWGINDVVARYFSAVDRRDWPRLRSCFTEDVEGVYEGVRVAGGVEAIMAFFEGRSAHRFPLEIVNLRVATHFMGNHIAVVDGDRASAETYALAHLVDEPPSGPRMRTRGLRYLDELVKVDGQWLIRRREHVLDWMRLDDVLDYSGK</sequence>
<proteinExistence type="predicted"/>
<accession>A0ABV6LZ40</accession>
<protein>
    <submittedName>
        <fullName evidence="2">Nuclear transport factor 2 family protein</fullName>
    </submittedName>
</protein>
<gene>
    <name evidence="2" type="ORF">ACFFIA_08540</name>
</gene>
<evidence type="ECO:0000313" key="3">
    <source>
        <dbReference type="Proteomes" id="UP001589867"/>
    </source>
</evidence>
<dbReference type="EMBL" id="JBHLUH010000009">
    <property type="protein sequence ID" value="MFC0527706.1"/>
    <property type="molecule type" value="Genomic_DNA"/>
</dbReference>
<dbReference type="InterPro" id="IPR032710">
    <property type="entry name" value="NTF2-like_dom_sf"/>
</dbReference>
<reference evidence="2 3" key="1">
    <citation type="submission" date="2024-09" db="EMBL/GenBank/DDBJ databases">
        <authorList>
            <person name="Sun Q."/>
            <person name="Mori K."/>
        </authorList>
    </citation>
    <scope>NUCLEOTIDE SEQUENCE [LARGE SCALE GENOMIC DNA]</scope>
    <source>
        <strain evidence="2 3">TBRC 3947</strain>
    </source>
</reference>